<evidence type="ECO:0000256" key="1">
    <source>
        <dbReference type="ARBA" id="ARBA00012266"/>
    </source>
</evidence>
<dbReference type="AlphaFoldDB" id="F0RQ37"/>
<dbReference type="RefSeq" id="WP_013622971.1">
    <property type="nucleotide sequence ID" value="NC_015169.1"/>
</dbReference>
<dbReference type="EMBL" id="CP002537">
    <property type="protein sequence ID" value="ADY27239.1"/>
    <property type="molecule type" value="Genomic_DNA"/>
</dbReference>
<accession>F0RQ37</accession>
<sequence>MSGPAPSPANVLLLDNRDSFVYNLLDEFASAGMHVDVYRSDVPAADLLQRLERSRALLVLSPGPGHPRDAGEMMPLLHAALGRFPVLGICLGFQALIEASGGAVGRVGAVHGEAQPLTLTAGGAGHPLFAGLGTVSVARYHSLGTRSVPPALHSLAEIDGICMAAEHRTAAALGYQFHPESVLTPQGRELLTRAAEHLFSRSAQEAP</sequence>
<evidence type="ECO:0000259" key="5">
    <source>
        <dbReference type="Pfam" id="PF00117"/>
    </source>
</evidence>
<dbReference type="GO" id="GO:0004048">
    <property type="term" value="F:anthranilate phosphoribosyltransferase activity"/>
    <property type="evidence" value="ECO:0007669"/>
    <property type="project" value="TreeGrafter"/>
</dbReference>
<dbReference type="Gene3D" id="3.40.50.880">
    <property type="match status" value="1"/>
</dbReference>
<keyword evidence="2" id="KW-0315">Glutamine amidotransferase</keyword>
<dbReference type="PRINTS" id="PR00096">
    <property type="entry name" value="GATASE"/>
</dbReference>
<dbReference type="EC" id="4.1.3.27" evidence="1"/>
<evidence type="ECO:0000313" key="7">
    <source>
        <dbReference type="Proteomes" id="UP000007718"/>
    </source>
</evidence>
<proteinExistence type="predicted"/>
<name>F0RQ37_DEIPM</name>
<dbReference type="KEGG" id="dpt:Deipr_2109"/>
<evidence type="ECO:0000256" key="2">
    <source>
        <dbReference type="ARBA" id="ARBA00022962"/>
    </source>
</evidence>
<dbReference type="GO" id="GO:0002047">
    <property type="term" value="P:phenazine biosynthetic process"/>
    <property type="evidence" value="ECO:0007669"/>
    <property type="project" value="TreeGrafter"/>
</dbReference>
<keyword evidence="3 6" id="KW-0456">Lyase</keyword>
<dbReference type="PRINTS" id="PR00097">
    <property type="entry name" value="ANTSNTHASEII"/>
</dbReference>
<dbReference type="HOGENOM" id="CLU_014340_1_0_0"/>
<evidence type="ECO:0000256" key="4">
    <source>
        <dbReference type="ARBA" id="ARBA00047683"/>
    </source>
</evidence>
<dbReference type="GO" id="GO:0000162">
    <property type="term" value="P:L-tryptophan biosynthetic process"/>
    <property type="evidence" value="ECO:0007669"/>
    <property type="project" value="TreeGrafter"/>
</dbReference>
<dbReference type="PROSITE" id="PS51273">
    <property type="entry name" value="GATASE_TYPE_1"/>
    <property type="match status" value="1"/>
</dbReference>
<dbReference type="GO" id="GO:0004049">
    <property type="term" value="F:anthranilate synthase activity"/>
    <property type="evidence" value="ECO:0007669"/>
    <property type="project" value="UniProtKB-EC"/>
</dbReference>
<dbReference type="Proteomes" id="UP000007718">
    <property type="component" value="Plasmid pDEIPR01"/>
</dbReference>
<keyword evidence="6" id="KW-0614">Plasmid</keyword>
<dbReference type="CDD" id="cd01743">
    <property type="entry name" value="GATase1_Anthranilate_Synthase"/>
    <property type="match status" value="1"/>
</dbReference>
<dbReference type="InterPro" id="IPR006221">
    <property type="entry name" value="TrpG/PapA_dom"/>
</dbReference>
<dbReference type="InterPro" id="IPR029062">
    <property type="entry name" value="Class_I_gatase-like"/>
</dbReference>
<dbReference type="MEROPS" id="C26.960"/>
<feature type="domain" description="Glutamine amidotransferase" evidence="5">
    <location>
        <begin position="12"/>
        <end position="194"/>
    </location>
</feature>
<evidence type="ECO:0000256" key="3">
    <source>
        <dbReference type="ARBA" id="ARBA00023239"/>
    </source>
</evidence>
<dbReference type="OrthoDB" id="9804328at2"/>
<dbReference type="PANTHER" id="PTHR43418:SF2">
    <property type="entry name" value="BIFUNCTIONAL PROTEIN TRPGD"/>
    <property type="match status" value="1"/>
</dbReference>
<keyword evidence="7" id="KW-1185">Reference proteome</keyword>
<dbReference type="GO" id="GO:0005829">
    <property type="term" value="C:cytosol"/>
    <property type="evidence" value="ECO:0007669"/>
    <property type="project" value="TreeGrafter"/>
</dbReference>
<geneLocation type="plasmid" evidence="6 7">
    <name>pDEIPR01</name>
</geneLocation>
<organism evidence="6 7">
    <name type="scientific">Deinococcus proteolyticus (strain ATCC 35074 / DSM 20540 / JCM 6276 / NBRC 101906 / NCIMB 13154 / VKM Ac-1939 / CCM 2703 / MRP)</name>
    <dbReference type="NCBI Taxonomy" id="693977"/>
    <lineage>
        <taxon>Bacteria</taxon>
        <taxon>Thermotogati</taxon>
        <taxon>Deinococcota</taxon>
        <taxon>Deinococci</taxon>
        <taxon>Deinococcales</taxon>
        <taxon>Deinococcaceae</taxon>
        <taxon>Deinococcus</taxon>
    </lineage>
</organism>
<evidence type="ECO:0000313" key="6">
    <source>
        <dbReference type="EMBL" id="ADY27239.1"/>
    </source>
</evidence>
<dbReference type="InterPro" id="IPR050472">
    <property type="entry name" value="Anth_synth/Amidotransfase"/>
</dbReference>
<dbReference type="PANTHER" id="PTHR43418">
    <property type="entry name" value="MULTIFUNCTIONAL TRYPTOPHAN BIOSYNTHESIS PROTEIN-RELATED"/>
    <property type="match status" value="1"/>
</dbReference>
<dbReference type="NCBIfam" id="TIGR00566">
    <property type="entry name" value="trpG_papA"/>
    <property type="match status" value="1"/>
</dbReference>
<dbReference type="InterPro" id="IPR017926">
    <property type="entry name" value="GATASE"/>
</dbReference>
<protein>
    <recommendedName>
        <fullName evidence="1">anthranilate synthase</fullName>
        <ecNumber evidence="1">4.1.3.27</ecNumber>
    </recommendedName>
</protein>
<dbReference type="Pfam" id="PF00117">
    <property type="entry name" value="GATase"/>
    <property type="match status" value="1"/>
</dbReference>
<gene>
    <name evidence="6" type="ordered locus">Deipr_2109</name>
</gene>
<dbReference type="SUPFAM" id="SSF52317">
    <property type="entry name" value="Class I glutamine amidotransferase-like"/>
    <property type="match status" value="1"/>
</dbReference>
<comment type="catalytic activity">
    <reaction evidence="4">
        <text>chorismate + L-glutamine = anthranilate + pyruvate + L-glutamate + H(+)</text>
        <dbReference type="Rhea" id="RHEA:21732"/>
        <dbReference type="ChEBI" id="CHEBI:15361"/>
        <dbReference type="ChEBI" id="CHEBI:15378"/>
        <dbReference type="ChEBI" id="CHEBI:16567"/>
        <dbReference type="ChEBI" id="CHEBI:29748"/>
        <dbReference type="ChEBI" id="CHEBI:29985"/>
        <dbReference type="ChEBI" id="CHEBI:58359"/>
        <dbReference type="EC" id="4.1.3.27"/>
    </reaction>
</comment>
<reference evidence="6 7" key="1">
    <citation type="submission" date="2011-02" db="EMBL/GenBank/DDBJ databases">
        <title>The complete sequence of plasmid1 of Deinococcus proteolyticus DSM 20540.</title>
        <authorList>
            <consortium name="US DOE Joint Genome Institute (JGI-PGF)"/>
            <person name="Lucas S."/>
            <person name="Copeland A."/>
            <person name="Lapidus A."/>
            <person name="Bruce D."/>
            <person name="Goodwin L."/>
            <person name="Pitluck S."/>
            <person name="Kyrpides N."/>
            <person name="Mavromatis K."/>
            <person name="Pagani I."/>
            <person name="Ivanova N."/>
            <person name="Ovchinnikova G."/>
            <person name="Zeytun A."/>
            <person name="Detter J.C."/>
            <person name="Han C."/>
            <person name="Land M."/>
            <person name="Hauser L."/>
            <person name="Markowitz V."/>
            <person name="Cheng J.-F."/>
            <person name="Hugenholtz P."/>
            <person name="Woyke T."/>
            <person name="Wu D."/>
            <person name="Pukall R."/>
            <person name="Steenblock K."/>
            <person name="Brambilla E."/>
            <person name="Klenk H.-P."/>
            <person name="Eisen J.A."/>
        </authorList>
    </citation>
    <scope>NUCLEOTIDE SEQUENCE [LARGE SCALE GENOMIC DNA]</scope>
    <source>
        <strain evidence="7">ATCC 35074 / DSM 20540 / JCM 6276 / NBRC 101906 / NCIMB 13154 / VKM Ac-1939 / CCM 2703 / MRP</strain>
        <plasmid evidence="7">Plasmid pDEIPR01</plasmid>
    </source>
</reference>